<feature type="domain" description="M23ase beta-sheet core" evidence="4">
    <location>
        <begin position="293"/>
        <end position="387"/>
    </location>
</feature>
<evidence type="ECO:0000256" key="1">
    <source>
        <dbReference type="ARBA" id="ARBA00022729"/>
    </source>
</evidence>
<feature type="region of interest" description="Disordered" evidence="3">
    <location>
        <begin position="179"/>
        <end position="208"/>
    </location>
</feature>
<feature type="coiled-coil region" evidence="2">
    <location>
        <begin position="55"/>
        <end position="82"/>
    </location>
</feature>
<dbReference type="PANTHER" id="PTHR21666:SF289">
    <property type="entry name" value="L-ALA--D-GLU ENDOPEPTIDASE"/>
    <property type="match status" value="1"/>
</dbReference>
<protein>
    <submittedName>
        <fullName evidence="5">Peptidoglycan DD-metalloendopeptidase family protein</fullName>
    </submittedName>
</protein>
<dbReference type="PANTHER" id="PTHR21666">
    <property type="entry name" value="PEPTIDASE-RELATED"/>
    <property type="match status" value="1"/>
</dbReference>
<dbReference type="GO" id="GO:0004222">
    <property type="term" value="F:metalloendopeptidase activity"/>
    <property type="evidence" value="ECO:0007669"/>
    <property type="project" value="TreeGrafter"/>
</dbReference>
<organism evidence="5 6">
    <name type="scientific">Gluconacetobacter sacchari</name>
    <dbReference type="NCBI Taxonomy" id="92759"/>
    <lineage>
        <taxon>Bacteria</taxon>
        <taxon>Pseudomonadati</taxon>
        <taxon>Pseudomonadota</taxon>
        <taxon>Alphaproteobacteria</taxon>
        <taxon>Acetobacterales</taxon>
        <taxon>Acetobacteraceae</taxon>
        <taxon>Gluconacetobacter</taxon>
    </lineage>
</organism>
<evidence type="ECO:0000256" key="3">
    <source>
        <dbReference type="SAM" id="MobiDB-lite"/>
    </source>
</evidence>
<dbReference type="InterPro" id="IPR016047">
    <property type="entry name" value="M23ase_b-sheet_dom"/>
</dbReference>
<keyword evidence="2" id="KW-0175">Coiled coil</keyword>
<comment type="caution">
    <text evidence="5">The sequence shown here is derived from an EMBL/GenBank/DDBJ whole genome shotgun (WGS) entry which is preliminary data.</text>
</comment>
<sequence>QAQAAQQALVARQRRQARDLATRTAARDAARAQARQDTARAAALSAATVDATTRLQQTEQQTADLADRVAALRAEQARLRAELARDSAAITPMLPLAARLARYPADTLLAAPVPPDRAIAGLLVIQGLSAQLEQRADAIRTRRAALAALDADLAARTAQLSALQQQQAAQRDSVARAAEAARQAQQRSNGAATRAARQVEDATRQASSLQDAVNRIEALEKAAEDRLEQAAQAAIRAHRADEAATARARAAAIAQGPGPGLSARAPGTPAGRGAPVPGTIVTAWGTTTESGPATGITYAPPSGATVRAPCAGQVDFAGVFRSYGQMIILDCGRHDRFVLAGLGALAVSTGQALAHGAPVGRMPDWAGQGARPTLFVQLRHGGGAVDPAPFL</sequence>
<dbReference type="Gene3D" id="2.70.70.10">
    <property type="entry name" value="Glucose Permease (Domain IIA)"/>
    <property type="match status" value="1"/>
</dbReference>
<accession>A0A7W4NT28</accession>
<dbReference type="Pfam" id="PF01551">
    <property type="entry name" value="Peptidase_M23"/>
    <property type="match status" value="1"/>
</dbReference>
<dbReference type="InterPro" id="IPR011055">
    <property type="entry name" value="Dup_hybrid_motif"/>
</dbReference>
<feature type="region of interest" description="Disordered" evidence="3">
    <location>
        <begin position="246"/>
        <end position="274"/>
    </location>
</feature>
<feature type="compositionally biased region" description="Low complexity" evidence="3">
    <location>
        <begin position="179"/>
        <end position="188"/>
    </location>
</feature>
<keyword evidence="1" id="KW-0732">Signal</keyword>
<feature type="compositionally biased region" description="Low complexity" evidence="3">
    <location>
        <begin position="263"/>
        <end position="274"/>
    </location>
</feature>
<dbReference type="Proteomes" id="UP000589085">
    <property type="component" value="Unassembled WGS sequence"/>
</dbReference>
<dbReference type="EMBL" id="JABEQJ010000047">
    <property type="protein sequence ID" value="MBB2162688.1"/>
    <property type="molecule type" value="Genomic_DNA"/>
</dbReference>
<dbReference type="SUPFAM" id="SSF51261">
    <property type="entry name" value="Duplicated hybrid motif"/>
    <property type="match status" value="1"/>
</dbReference>
<evidence type="ECO:0000313" key="6">
    <source>
        <dbReference type="Proteomes" id="UP000589085"/>
    </source>
</evidence>
<evidence type="ECO:0000313" key="5">
    <source>
        <dbReference type="EMBL" id="MBB2162688.1"/>
    </source>
</evidence>
<name>A0A7W4NT28_9PROT</name>
<dbReference type="AlphaFoldDB" id="A0A7W4NT28"/>
<evidence type="ECO:0000259" key="4">
    <source>
        <dbReference type="Pfam" id="PF01551"/>
    </source>
</evidence>
<reference evidence="5 6" key="1">
    <citation type="submission" date="2020-04" db="EMBL/GenBank/DDBJ databases">
        <title>Description of novel Gluconacetobacter.</title>
        <authorList>
            <person name="Sombolestani A."/>
        </authorList>
    </citation>
    <scope>NUCLEOTIDE SEQUENCE [LARGE SCALE GENOMIC DNA]</scope>
    <source>
        <strain evidence="5 6">LMG 19747</strain>
    </source>
</reference>
<proteinExistence type="predicted"/>
<dbReference type="InterPro" id="IPR050570">
    <property type="entry name" value="Cell_wall_metabolism_enzyme"/>
</dbReference>
<feature type="non-terminal residue" evidence="5">
    <location>
        <position position="1"/>
    </location>
</feature>
<dbReference type="CDD" id="cd12797">
    <property type="entry name" value="M23_peptidase"/>
    <property type="match status" value="1"/>
</dbReference>
<evidence type="ECO:0000256" key="2">
    <source>
        <dbReference type="SAM" id="Coils"/>
    </source>
</evidence>
<dbReference type="RefSeq" id="WP_182999503.1">
    <property type="nucleotide sequence ID" value="NZ_JABEQJ010000047.1"/>
</dbReference>
<gene>
    <name evidence="5" type="ORF">HLH48_21505</name>
</gene>